<dbReference type="EMBL" id="CP001870">
    <property type="protein sequence ID" value="AFK21074.1"/>
    <property type="molecule type" value="Genomic_DNA"/>
</dbReference>
<organism evidence="1 2">
    <name type="scientific">Haloferax mediterranei (strain ATCC 33500 / DSM 1411 / JCM 8866 / NBRC 14739 / NCIMB 2177 / R-4)</name>
    <name type="common">Halobacterium mediterranei</name>
    <dbReference type="NCBI Taxonomy" id="523841"/>
    <lineage>
        <taxon>Archaea</taxon>
        <taxon>Methanobacteriati</taxon>
        <taxon>Methanobacteriota</taxon>
        <taxon>Stenosarchaea group</taxon>
        <taxon>Halobacteria</taxon>
        <taxon>Halobacteriales</taxon>
        <taxon>Haloferacaceae</taxon>
        <taxon>Haloferax</taxon>
    </lineage>
</organism>
<reference evidence="1 2" key="1">
    <citation type="journal article" date="2012" name="J. Bacteriol.">
        <title>Complete genome sequence of the metabolically versatile halophilic archaeon Haloferax mediterranei, a poly(3-hydroxybutyrate-co-3-hydroxyvalerate) producer.</title>
        <authorList>
            <person name="Han J."/>
            <person name="Zhang F."/>
            <person name="Hou J."/>
            <person name="Liu X."/>
            <person name="Li M."/>
            <person name="Liu H."/>
            <person name="Cai L."/>
            <person name="Zhang B."/>
            <person name="Chen Y."/>
            <person name="Zhou J."/>
            <person name="Hu S."/>
            <person name="Xiang H."/>
        </authorList>
    </citation>
    <scope>NUCLEOTIDE SEQUENCE [LARGE SCALE GENOMIC DNA]</scope>
    <source>
        <strain evidence="2">ATCC 33500 / DSM 1411 / JCM 8866 / NBRC 14739 / NCIMB 2177 / R-4</strain>
        <plasmid evidence="2">pHM300</plasmid>
    </source>
</reference>
<sequence>MDTVRQRSRLGGSTVTVPDVDRNRQQYLNEIATETGLAGETGEVGETADTINVADGIYSTADSRTNGLSDTASTETPLLSSTNCHAMYIC</sequence>
<dbReference type="Proteomes" id="UP000006469">
    <property type="component" value="Plasmid pHM300"/>
</dbReference>
<keyword evidence="1" id="KW-0614">Plasmid</keyword>
<dbReference type="KEGG" id="hme:HFX_5242"/>
<evidence type="ECO:0000313" key="1">
    <source>
        <dbReference type="EMBL" id="AFK21074.1"/>
    </source>
</evidence>
<proteinExistence type="predicted"/>
<dbReference type="AlphaFoldDB" id="I3RA14"/>
<accession>I3RA14</accession>
<evidence type="ECO:0000313" key="2">
    <source>
        <dbReference type="Proteomes" id="UP000006469"/>
    </source>
</evidence>
<protein>
    <submittedName>
        <fullName evidence="1">Uncharacterized protein</fullName>
    </submittedName>
</protein>
<geneLocation type="plasmid" evidence="1 2">
    <name>pHM300</name>
</geneLocation>
<dbReference type="HOGENOM" id="CLU_2433757_0_0_2"/>
<gene>
    <name evidence="1" type="ordered locus">HFX_5242</name>
</gene>
<name>I3RA14_HALMT</name>